<name>A0A8J4XUD4_CHIOP</name>
<evidence type="ECO:0000256" key="1">
    <source>
        <dbReference type="SAM" id="MobiDB-lite"/>
    </source>
</evidence>
<accession>A0A8J4XUD4</accession>
<evidence type="ECO:0000313" key="2">
    <source>
        <dbReference type="EMBL" id="KAG0711929.1"/>
    </source>
</evidence>
<sequence length="120" mass="13273">MATTSTSTVKAFHSVAVAQVKARWPHHGVGSSGPREGDHLTLPSSKKNARTDLLHWTRSPASAQHVSALCQSSSARWHWALLYLWERTILYDGPHLGLVQPNEAVSVEQMPYLAQESHPQ</sequence>
<feature type="region of interest" description="Disordered" evidence="1">
    <location>
        <begin position="23"/>
        <end position="44"/>
    </location>
</feature>
<keyword evidence="3" id="KW-1185">Reference proteome</keyword>
<dbReference type="EMBL" id="JACEEZ010022860">
    <property type="protein sequence ID" value="KAG0711929.1"/>
    <property type="molecule type" value="Genomic_DNA"/>
</dbReference>
<gene>
    <name evidence="2" type="ORF">GWK47_019503</name>
</gene>
<comment type="caution">
    <text evidence="2">The sequence shown here is derived from an EMBL/GenBank/DDBJ whole genome shotgun (WGS) entry which is preliminary data.</text>
</comment>
<organism evidence="2 3">
    <name type="scientific">Chionoecetes opilio</name>
    <name type="common">Atlantic snow crab</name>
    <name type="synonym">Cancer opilio</name>
    <dbReference type="NCBI Taxonomy" id="41210"/>
    <lineage>
        <taxon>Eukaryota</taxon>
        <taxon>Metazoa</taxon>
        <taxon>Ecdysozoa</taxon>
        <taxon>Arthropoda</taxon>
        <taxon>Crustacea</taxon>
        <taxon>Multicrustacea</taxon>
        <taxon>Malacostraca</taxon>
        <taxon>Eumalacostraca</taxon>
        <taxon>Eucarida</taxon>
        <taxon>Decapoda</taxon>
        <taxon>Pleocyemata</taxon>
        <taxon>Brachyura</taxon>
        <taxon>Eubrachyura</taxon>
        <taxon>Majoidea</taxon>
        <taxon>Majidae</taxon>
        <taxon>Chionoecetes</taxon>
    </lineage>
</organism>
<evidence type="ECO:0000313" key="3">
    <source>
        <dbReference type="Proteomes" id="UP000770661"/>
    </source>
</evidence>
<reference evidence="2" key="1">
    <citation type="submission" date="2020-07" db="EMBL/GenBank/DDBJ databases">
        <title>The High-quality genome of the commercially important snow crab, Chionoecetes opilio.</title>
        <authorList>
            <person name="Jeong J.-H."/>
            <person name="Ryu S."/>
        </authorList>
    </citation>
    <scope>NUCLEOTIDE SEQUENCE</scope>
    <source>
        <strain evidence="2">MADBK_172401_WGS</strain>
        <tissue evidence="2">Digestive gland</tissue>
    </source>
</reference>
<dbReference type="Proteomes" id="UP000770661">
    <property type="component" value="Unassembled WGS sequence"/>
</dbReference>
<proteinExistence type="predicted"/>
<dbReference type="AlphaFoldDB" id="A0A8J4XUD4"/>
<protein>
    <submittedName>
        <fullName evidence="2">Uncharacterized protein</fullName>
    </submittedName>
</protein>